<keyword evidence="9" id="KW-0732">Signal</keyword>
<dbReference type="Pfam" id="PF00151">
    <property type="entry name" value="Lipase"/>
    <property type="match status" value="1"/>
</dbReference>
<evidence type="ECO:0000256" key="9">
    <source>
        <dbReference type="SAM" id="SignalP"/>
    </source>
</evidence>
<dbReference type="SUPFAM" id="SSF53474">
    <property type="entry name" value="alpha/beta-Hydrolases"/>
    <property type="match status" value="1"/>
</dbReference>
<evidence type="ECO:0000256" key="2">
    <source>
        <dbReference type="ARBA" id="ARBA00004613"/>
    </source>
</evidence>
<dbReference type="RefSeq" id="XP_024936073.1">
    <property type="nucleotide sequence ID" value="XM_025080305.1"/>
</dbReference>
<dbReference type="GO" id="GO:0004806">
    <property type="term" value="F:triacylglycerol lipase activity"/>
    <property type="evidence" value="ECO:0007669"/>
    <property type="project" value="InterPro"/>
</dbReference>
<dbReference type="RefSeq" id="XP_015585267.1">
    <property type="nucleotide sequence ID" value="XM_015729781.2"/>
</dbReference>
<evidence type="ECO:0000256" key="5">
    <source>
        <dbReference type="ARBA" id="ARBA00022525"/>
    </source>
</evidence>
<dbReference type="Proteomes" id="UP000694920">
    <property type="component" value="Unplaced"/>
</dbReference>
<dbReference type="PANTHER" id="PTHR11610">
    <property type="entry name" value="LIPASE"/>
    <property type="match status" value="1"/>
</dbReference>
<feature type="domain" description="Lipase" evidence="10">
    <location>
        <begin position="55"/>
        <end position="336"/>
    </location>
</feature>
<dbReference type="InterPro" id="IPR000734">
    <property type="entry name" value="TAG_lipase"/>
</dbReference>
<dbReference type="InterPro" id="IPR002331">
    <property type="entry name" value="Lipase_panc"/>
</dbReference>
<dbReference type="InterPro" id="IPR033906">
    <property type="entry name" value="Lipase_N"/>
</dbReference>
<evidence type="ECO:0000313" key="12">
    <source>
        <dbReference type="RefSeq" id="XP_015585265.1"/>
    </source>
</evidence>
<dbReference type="RefSeq" id="XP_015585266.1">
    <property type="nucleotide sequence ID" value="XM_015729780.2"/>
</dbReference>
<keyword evidence="11" id="KW-1185">Reference proteome</keyword>
<dbReference type="GO" id="GO:0016042">
    <property type="term" value="P:lipid catabolic process"/>
    <property type="evidence" value="ECO:0007669"/>
    <property type="project" value="TreeGrafter"/>
</dbReference>
<dbReference type="GO" id="GO:0008970">
    <property type="term" value="F:phospholipase A1 activity"/>
    <property type="evidence" value="ECO:0007669"/>
    <property type="project" value="UniProtKB-EC"/>
</dbReference>
<sequence>MKNSIALLLLLAVTIRGFPNTSDKNDVEDDTSTQQLAVEDDDGNLVPLDLDAKDTNDTELSSESLNDSVLFYLYTVKNPNDFQQLWINDSKTLSESNFDPSKPTRIVTHGWKNSYKGESCVLIREAYLKHRQYNVIVVDWSKISVNLYTVAMSGVKKVAAQVGQMIDFLATQGVDTTTTIVIGHSLGAHVAGIAARQAKSTVDYVVALDPALPLFAFAEPGDRVAKGDANFVQVIHTNLGRLGFDRAIGDVDFFPNGGGIQPGCGVNWSCSHGRSYKYFAESINSNIGFVGIECENFILYKLDKCRDNNKEIMGGPNPTTKATKKYYLDTNESSPYAKG</sequence>
<feature type="signal peptide" evidence="9">
    <location>
        <begin position="1"/>
        <end position="17"/>
    </location>
</feature>
<organism evidence="11 15">
    <name type="scientific">Cephus cinctus</name>
    <name type="common">Wheat stem sawfly</name>
    <dbReference type="NCBI Taxonomy" id="211228"/>
    <lineage>
        <taxon>Eukaryota</taxon>
        <taxon>Metazoa</taxon>
        <taxon>Ecdysozoa</taxon>
        <taxon>Arthropoda</taxon>
        <taxon>Hexapoda</taxon>
        <taxon>Insecta</taxon>
        <taxon>Pterygota</taxon>
        <taxon>Neoptera</taxon>
        <taxon>Endopterygota</taxon>
        <taxon>Hymenoptera</taxon>
        <taxon>Cephoidea</taxon>
        <taxon>Cephidae</taxon>
        <taxon>Cephus</taxon>
    </lineage>
</organism>
<evidence type="ECO:0000256" key="1">
    <source>
        <dbReference type="ARBA" id="ARBA00000111"/>
    </source>
</evidence>
<dbReference type="FunFam" id="3.40.50.1820:FF:000076">
    <property type="entry name" value="phospholipase A1"/>
    <property type="match status" value="1"/>
</dbReference>
<protein>
    <recommendedName>
        <fullName evidence="4">phospholipase A1</fullName>
        <ecNumber evidence="4">3.1.1.32</ecNumber>
    </recommendedName>
</protein>
<dbReference type="InterPro" id="IPR013818">
    <property type="entry name" value="Lipase"/>
</dbReference>
<dbReference type="RefSeq" id="XP_015585265.1">
    <property type="nucleotide sequence ID" value="XM_015729779.2"/>
</dbReference>
<gene>
    <name evidence="12 13 14 15 16" type="primary">LOC107262999</name>
</gene>
<comment type="subcellular location">
    <subcellularLocation>
        <location evidence="2">Secreted</location>
    </subcellularLocation>
</comment>
<evidence type="ECO:0000256" key="3">
    <source>
        <dbReference type="ARBA" id="ARBA00010701"/>
    </source>
</evidence>
<evidence type="ECO:0000313" key="15">
    <source>
        <dbReference type="RefSeq" id="XP_015585268.1"/>
    </source>
</evidence>
<dbReference type="GeneID" id="107262999"/>
<evidence type="ECO:0000256" key="7">
    <source>
        <dbReference type="ARBA" id="ARBA00023157"/>
    </source>
</evidence>
<comment type="catalytic activity">
    <reaction evidence="1">
        <text>a 1,2-diacyl-sn-glycero-3-phosphocholine + H2O = a 2-acyl-sn-glycero-3-phosphocholine + a fatty acid + H(+)</text>
        <dbReference type="Rhea" id="RHEA:18689"/>
        <dbReference type="ChEBI" id="CHEBI:15377"/>
        <dbReference type="ChEBI" id="CHEBI:15378"/>
        <dbReference type="ChEBI" id="CHEBI:28868"/>
        <dbReference type="ChEBI" id="CHEBI:57643"/>
        <dbReference type="ChEBI" id="CHEBI:57875"/>
        <dbReference type="EC" id="3.1.1.32"/>
    </reaction>
</comment>
<dbReference type="Gene3D" id="3.40.50.1820">
    <property type="entry name" value="alpha/beta hydrolase"/>
    <property type="match status" value="1"/>
</dbReference>
<keyword evidence="6" id="KW-0378">Hydrolase</keyword>
<reference evidence="12 13" key="1">
    <citation type="submission" date="2025-04" db="UniProtKB">
        <authorList>
            <consortium name="RefSeq"/>
        </authorList>
    </citation>
    <scope>IDENTIFICATION</scope>
</reference>
<evidence type="ECO:0000256" key="4">
    <source>
        <dbReference type="ARBA" id="ARBA00013179"/>
    </source>
</evidence>
<dbReference type="GO" id="GO:0005615">
    <property type="term" value="C:extracellular space"/>
    <property type="evidence" value="ECO:0007669"/>
    <property type="project" value="TreeGrafter"/>
</dbReference>
<comment type="similarity">
    <text evidence="3 8">Belongs to the AB hydrolase superfamily. Lipase family.</text>
</comment>
<dbReference type="PRINTS" id="PR00821">
    <property type="entry name" value="TAGLIPASE"/>
</dbReference>
<dbReference type="EC" id="3.1.1.32" evidence="4"/>
<dbReference type="KEGG" id="ccin:107262999"/>
<feature type="chain" id="PRO_5044708568" description="phospholipase A1" evidence="9">
    <location>
        <begin position="18"/>
        <end position="339"/>
    </location>
</feature>
<dbReference type="AlphaFoldDB" id="A0AAJ7BG50"/>
<dbReference type="CDD" id="cd00707">
    <property type="entry name" value="Pancreat_lipase_like"/>
    <property type="match status" value="1"/>
</dbReference>
<keyword evidence="7" id="KW-1015">Disulfide bond</keyword>
<evidence type="ECO:0000313" key="13">
    <source>
        <dbReference type="RefSeq" id="XP_015585266.1"/>
    </source>
</evidence>
<accession>A0AAJ7BG50</accession>
<name>A0AAJ7BG50_CEPCN</name>
<dbReference type="RefSeq" id="XP_015585268.1">
    <property type="nucleotide sequence ID" value="XM_015729782.2"/>
</dbReference>
<evidence type="ECO:0000256" key="6">
    <source>
        <dbReference type="ARBA" id="ARBA00022801"/>
    </source>
</evidence>
<dbReference type="PANTHER" id="PTHR11610:SF173">
    <property type="entry name" value="LIPASE DOMAIN-CONTAINING PROTEIN-RELATED"/>
    <property type="match status" value="1"/>
</dbReference>
<dbReference type="InterPro" id="IPR029058">
    <property type="entry name" value="AB_hydrolase_fold"/>
</dbReference>
<evidence type="ECO:0000313" key="16">
    <source>
        <dbReference type="RefSeq" id="XP_024936073.1"/>
    </source>
</evidence>
<evidence type="ECO:0000313" key="11">
    <source>
        <dbReference type="Proteomes" id="UP000694920"/>
    </source>
</evidence>
<dbReference type="PRINTS" id="PR00823">
    <property type="entry name" value="PANCLIPASE"/>
</dbReference>
<evidence type="ECO:0000256" key="8">
    <source>
        <dbReference type="RuleBase" id="RU004262"/>
    </source>
</evidence>
<keyword evidence="5" id="KW-0964">Secreted</keyword>
<evidence type="ECO:0000313" key="14">
    <source>
        <dbReference type="RefSeq" id="XP_015585267.1"/>
    </source>
</evidence>
<proteinExistence type="inferred from homology"/>
<evidence type="ECO:0000259" key="10">
    <source>
        <dbReference type="Pfam" id="PF00151"/>
    </source>
</evidence>